<dbReference type="OrthoDB" id="66316at2"/>
<dbReference type="EMBL" id="MTCY01000034">
    <property type="protein sequence ID" value="OWP75874.1"/>
    <property type="molecule type" value="Genomic_DNA"/>
</dbReference>
<dbReference type="AlphaFoldDB" id="A0A246G946"/>
<sequence>MKLSEFKQYLSKSNSFDIILTDGTYVPKHFHITEMGVINKKYTDCGNTFREENYFTFQLWFANDTSHRLTSEKTVQIIESIEKNIICNDYEIIVEYQNQNTIGKYKLDFLEGHFLLLPTQTTCLSKDKCGIPKQKIKKNLNEITNCCTPDSNCC</sequence>
<name>A0A246G946_9FLAO</name>
<accession>A0A246G946</accession>
<comment type="caution">
    <text evidence="1">The sequence shown here is derived from an EMBL/GenBank/DDBJ whole genome shotgun (WGS) entry which is preliminary data.</text>
</comment>
<protein>
    <submittedName>
        <fullName evidence="1">Uncharacterized protein</fullName>
    </submittedName>
</protein>
<dbReference type="InterPro" id="IPR045534">
    <property type="entry name" value="DUF6428"/>
</dbReference>
<gene>
    <name evidence="1" type="ORF">BWK62_10980</name>
</gene>
<evidence type="ECO:0000313" key="2">
    <source>
        <dbReference type="Proteomes" id="UP000198034"/>
    </source>
</evidence>
<evidence type="ECO:0000313" key="1">
    <source>
        <dbReference type="EMBL" id="OWP75874.1"/>
    </source>
</evidence>
<proteinExistence type="predicted"/>
<reference evidence="1 2" key="1">
    <citation type="journal article" date="2017" name="Infect. Genet. Evol.">
        <title>Comparative genome analysis of fish pathogen Flavobacterium columnare reveals extensive sequence diversity within the species.</title>
        <authorList>
            <person name="Kayansamruaj P."/>
            <person name="Dong H.T."/>
            <person name="Hirono I."/>
            <person name="Kondo H."/>
            <person name="Senapin S."/>
            <person name="Rodkhum C."/>
        </authorList>
    </citation>
    <scope>NUCLEOTIDE SEQUENCE [LARGE SCALE GENOMIC DNA]</scope>
    <source>
        <strain evidence="1 2">1214</strain>
    </source>
</reference>
<organism evidence="1 2">
    <name type="scientific">Flavobacterium columnare</name>
    <dbReference type="NCBI Taxonomy" id="996"/>
    <lineage>
        <taxon>Bacteria</taxon>
        <taxon>Pseudomonadati</taxon>
        <taxon>Bacteroidota</taxon>
        <taxon>Flavobacteriia</taxon>
        <taxon>Flavobacteriales</taxon>
        <taxon>Flavobacteriaceae</taxon>
        <taxon>Flavobacterium</taxon>
    </lineage>
</organism>
<dbReference type="Proteomes" id="UP000198034">
    <property type="component" value="Unassembled WGS sequence"/>
</dbReference>
<dbReference type="Pfam" id="PF20001">
    <property type="entry name" value="DUF6428"/>
    <property type="match status" value="1"/>
</dbReference>